<dbReference type="OrthoDB" id="7231451at2"/>
<dbReference type="InterPro" id="IPR051321">
    <property type="entry name" value="PHA/PHB_synthase"/>
</dbReference>
<dbReference type="Pfam" id="PF11339">
    <property type="entry name" value="DUF3141"/>
    <property type="match status" value="1"/>
</dbReference>
<evidence type="ECO:0000313" key="2">
    <source>
        <dbReference type="Proteomes" id="UP000197446"/>
    </source>
</evidence>
<dbReference type="PANTHER" id="PTHR36837:SF2">
    <property type="entry name" value="POLY(3-HYDROXYALKANOATE) POLYMERASE SUBUNIT PHAC"/>
    <property type="match status" value="1"/>
</dbReference>
<dbReference type="EMBL" id="NISI01000019">
    <property type="protein sequence ID" value="OWQ99967.1"/>
    <property type="molecule type" value="Genomic_DNA"/>
</dbReference>
<comment type="caution">
    <text evidence="1">The sequence shown here is derived from an EMBL/GenBank/DDBJ whole genome shotgun (WGS) entry which is preliminary data.</text>
</comment>
<dbReference type="SUPFAM" id="SSF53474">
    <property type="entry name" value="alpha/beta-Hydrolases"/>
    <property type="match status" value="1"/>
</dbReference>
<keyword evidence="2" id="KW-1185">Reference proteome</keyword>
<dbReference type="InterPro" id="IPR024501">
    <property type="entry name" value="DUF3141"/>
</dbReference>
<proteinExistence type="predicted"/>
<evidence type="ECO:0000313" key="1">
    <source>
        <dbReference type="EMBL" id="OWQ99967.1"/>
    </source>
</evidence>
<name>A0A254MZZ2_9BURK</name>
<dbReference type="Proteomes" id="UP000197446">
    <property type="component" value="Unassembled WGS sequence"/>
</dbReference>
<dbReference type="InterPro" id="IPR029058">
    <property type="entry name" value="AB_hydrolase_fold"/>
</dbReference>
<reference evidence="1 2" key="1">
    <citation type="journal article" date="2007" name="Int. J. Syst. Evol. Microbiol.">
        <title>Description of Pelomonas aquatica sp. nov. and Pelomonas puraquae sp. nov., isolated from industrial and haemodialysis water.</title>
        <authorList>
            <person name="Gomila M."/>
            <person name="Bowien B."/>
            <person name="Falsen E."/>
            <person name="Moore E.R."/>
            <person name="Lalucat J."/>
        </authorList>
    </citation>
    <scope>NUCLEOTIDE SEQUENCE [LARGE SCALE GENOMIC DNA]</scope>
    <source>
        <strain evidence="1 2">CCUG 52769</strain>
    </source>
</reference>
<dbReference type="PANTHER" id="PTHR36837">
    <property type="entry name" value="POLY(3-HYDROXYALKANOATE) POLYMERASE SUBUNIT PHAC"/>
    <property type="match status" value="1"/>
</dbReference>
<dbReference type="AlphaFoldDB" id="A0A254MZZ2"/>
<sequence length="544" mass="60353">MLWRSVETADTLRQRAANMAEHEAAGMPPLLHFESEQIADGRDLQPPCNYRLLRVTRCGTDALERHVRKGAAPVMVVDPRAGHGPGIGGFKRDSEVGMALLEGHPVYFVVFDPEPVEGQTLGAVIRSLASFIDIVALRHRGRRPIVYGNCQGGWALALALSHCHHRAGLAVLNGSPLSYWAGERGVNPMRLLGGFTGGVWPAHWVSDLGGGTFDGAWLVQNFEGLRPEGIFHKYDTLFAQPDVERDRFLEFERWWNGFYFLGREEILAIARDLFVGNLLEDGKVVVDEHCRADLKSIHTPMVIFCSFGDNITPPNQALAWLPAVYPSTESLVDAGQRIVYLTHREVGHLGIFVSANVARREHRAILHHAQTIERLAPGLYEMVLEAPPSPEASPAARFEARRIEDLTFEPAPAGFDSVRAMSEALERLYAQWVSPVIQAAVSPGVARLLRPLHPMRASRMAWSERAIPVLAWMPWAAAALGRFGAPDASREQNPWYRLERAGAEGVGEALAAWRIQRDLWAEALFTQTYATWSSPSVSSNKEPR</sequence>
<organism evidence="1 2">
    <name type="scientific">Roseateles puraquae</name>
    <dbReference type="NCBI Taxonomy" id="431059"/>
    <lineage>
        <taxon>Bacteria</taxon>
        <taxon>Pseudomonadati</taxon>
        <taxon>Pseudomonadota</taxon>
        <taxon>Betaproteobacteria</taxon>
        <taxon>Burkholderiales</taxon>
        <taxon>Sphaerotilaceae</taxon>
        <taxon>Roseateles</taxon>
    </lineage>
</organism>
<accession>A0A254MZZ2</accession>
<protein>
    <submittedName>
        <fullName evidence="1">Poly(3-hydroxyalkanoate) synthetase</fullName>
    </submittedName>
</protein>
<dbReference type="Gene3D" id="3.40.50.1820">
    <property type="entry name" value="alpha/beta hydrolase"/>
    <property type="match status" value="1"/>
</dbReference>
<gene>
    <name evidence="1" type="ORF">CDO81_25910</name>
</gene>